<dbReference type="Proteomes" id="UP000005010">
    <property type="component" value="Chromosome"/>
</dbReference>
<reference evidence="2" key="1">
    <citation type="submission" date="2012-04" db="EMBL/GenBank/DDBJ databases">
        <title>Complete genome sequence of Helicobacter cetorum strain MIT 00-7128.</title>
        <authorList>
            <person name="Kersulyte D."/>
            <person name="Berg D.E."/>
        </authorList>
    </citation>
    <scope>NUCLEOTIDE SEQUENCE [LARGE SCALE GENOMIC DNA]</scope>
    <source>
        <strain evidence="2">MIT 00-7128</strain>
    </source>
</reference>
<dbReference type="InterPro" id="IPR003678">
    <property type="entry name" value="Put_OMP"/>
</dbReference>
<keyword evidence="2" id="KW-1185">Reference proteome</keyword>
<sequence length="455" mass="52703">MLRFQKACLIAYLHSYALLQAFDYKFIGIAESYSKIGFNHTPINSKKGIFPTETYSTITTKLQVDANLLPKRIENHSLKVGIGGMIGAFAYDSTKTLIDQATGQIYGSELYFYLGRWWGFLGNAPWKHSRVLSNLHARDYVLYNAYLSYDYKDKFHLKMGRYLSKMHLMSGYTQGFELEYKISPIMSLKWFSSFGRALAFGAYIRDFYAPITYDNHNKVAFYGIHSLNFKISTKYFSMTPFLYFSPKVYNTPGLEAHIDSNPKFKGLGFRSLTQVVIFFPIYASYLANTYWRNAKLGHFGTSLSLHQRFDYNEYNFGFGYYENFGNANAKIGWYGSSTPILFRDSSIYDGFIDNLVSPNAITGYVFGGGAHKKFLWGIMGKYIYAPRADEWTTDFHVGYKWSRFVSIDVLLQYHTLNMHKGYKTNPSDWYQPYNKNFKATSQDRSAMYISMKFIF</sequence>
<dbReference type="AlphaFoldDB" id="I0ENB0"/>
<dbReference type="PATRIC" id="fig|182217.3.peg.1237"/>
<dbReference type="HOGENOM" id="CLU_034831_0_0_7"/>
<evidence type="ECO:0000313" key="1">
    <source>
        <dbReference type="EMBL" id="AFI04429.1"/>
    </source>
</evidence>
<accession>I0ENB0</accession>
<proteinExistence type="predicted"/>
<dbReference type="KEGG" id="hce:HCW_05835"/>
<dbReference type="RefSeq" id="WP_014661299.1">
    <property type="nucleotide sequence ID" value="NC_017737.1"/>
</dbReference>
<dbReference type="STRING" id="182217.HCW_05835"/>
<evidence type="ECO:0000313" key="2">
    <source>
        <dbReference type="Proteomes" id="UP000005010"/>
    </source>
</evidence>
<name>I0ENB0_HELC0</name>
<dbReference type="EMBL" id="CP003479">
    <property type="protein sequence ID" value="AFI04429.1"/>
    <property type="molecule type" value="Genomic_DNA"/>
</dbReference>
<organism evidence="1 2">
    <name type="scientific">Helicobacter cetorum (strain ATCC BAA-429 / MIT 00-7128)</name>
    <dbReference type="NCBI Taxonomy" id="182217"/>
    <lineage>
        <taxon>Bacteria</taxon>
        <taxon>Pseudomonadati</taxon>
        <taxon>Campylobacterota</taxon>
        <taxon>Epsilonproteobacteria</taxon>
        <taxon>Campylobacterales</taxon>
        <taxon>Helicobacteraceae</taxon>
        <taxon>Helicobacter</taxon>
    </lineage>
</organism>
<protein>
    <submittedName>
        <fullName evidence="1">Outer membrane protein</fullName>
    </submittedName>
</protein>
<gene>
    <name evidence="1" type="ordered locus">HCW_05835</name>
</gene>
<dbReference type="Pfam" id="PF02521">
    <property type="entry name" value="HP_OMP_2"/>
    <property type="match status" value="1"/>
</dbReference>